<sequence length="485" mass="53070">MLTLVVVHAFSQGRKTTRERDLHARKVLVTGGFTPLGLTLLQSLAQRGAHIIALSPEPLESSRTSILVDLLRTTTSNENIFAEYCDLTSPGSIRAFCTKFLTGEDTRIDAIVYAHEYQHVGPFKFFSRWSQASIEAWAEQRESSSLATFLMTTLLLPALLVAPVERDIRIITVVNRFYAAAIAAHIRRAFSPSFTLYTATPPSTSLQSTKAKPQKKHSVFLSEGVRSLRTIILTRHLQRILDSLPHAQVPKTDERTSTVPVVSAKAQRSNIVSVSVSPGISRTDTIAPLLNGDWTLGRSNRSSVGVIFYIILQPILRIFAKSPMSSIQTVLHSLFLPTPFKIVYKPADPNPSTPSSSSNNPKRSPDDDPIEVLKPGALYAECAVVNLDLSKVVIESAPDTSDETKPKSKKEKGKEKEKASGQGLQEEVLEIEDDGELGGEVLGRRVWEAYEDALKAWEKADPSPPPPPSPPHKVETPAPSSAAAS</sequence>
<protein>
    <submittedName>
        <fullName evidence="1">Uncharacterized protein</fullName>
    </submittedName>
</protein>
<evidence type="ECO:0000313" key="1">
    <source>
        <dbReference type="EMBL" id="TFK68484.1"/>
    </source>
</evidence>
<reference evidence="1 2" key="1">
    <citation type="journal article" date="2019" name="Nat. Ecol. Evol.">
        <title>Megaphylogeny resolves global patterns of mushroom evolution.</title>
        <authorList>
            <person name="Varga T."/>
            <person name="Krizsan K."/>
            <person name="Foldi C."/>
            <person name="Dima B."/>
            <person name="Sanchez-Garcia M."/>
            <person name="Sanchez-Ramirez S."/>
            <person name="Szollosi G.J."/>
            <person name="Szarkandi J.G."/>
            <person name="Papp V."/>
            <person name="Albert L."/>
            <person name="Andreopoulos W."/>
            <person name="Angelini C."/>
            <person name="Antonin V."/>
            <person name="Barry K.W."/>
            <person name="Bougher N.L."/>
            <person name="Buchanan P."/>
            <person name="Buyck B."/>
            <person name="Bense V."/>
            <person name="Catcheside P."/>
            <person name="Chovatia M."/>
            <person name="Cooper J."/>
            <person name="Damon W."/>
            <person name="Desjardin D."/>
            <person name="Finy P."/>
            <person name="Geml J."/>
            <person name="Haridas S."/>
            <person name="Hughes K."/>
            <person name="Justo A."/>
            <person name="Karasinski D."/>
            <person name="Kautmanova I."/>
            <person name="Kiss B."/>
            <person name="Kocsube S."/>
            <person name="Kotiranta H."/>
            <person name="LaButti K.M."/>
            <person name="Lechner B.E."/>
            <person name="Liimatainen K."/>
            <person name="Lipzen A."/>
            <person name="Lukacs Z."/>
            <person name="Mihaltcheva S."/>
            <person name="Morgado L.N."/>
            <person name="Niskanen T."/>
            <person name="Noordeloos M.E."/>
            <person name="Ohm R.A."/>
            <person name="Ortiz-Santana B."/>
            <person name="Ovrebo C."/>
            <person name="Racz N."/>
            <person name="Riley R."/>
            <person name="Savchenko A."/>
            <person name="Shiryaev A."/>
            <person name="Soop K."/>
            <person name="Spirin V."/>
            <person name="Szebenyi C."/>
            <person name="Tomsovsky M."/>
            <person name="Tulloss R.E."/>
            <person name="Uehling J."/>
            <person name="Grigoriev I.V."/>
            <person name="Vagvolgyi C."/>
            <person name="Papp T."/>
            <person name="Martin F.M."/>
            <person name="Miettinen O."/>
            <person name="Hibbett D.S."/>
            <person name="Nagy L.G."/>
        </authorList>
    </citation>
    <scope>NUCLEOTIDE SEQUENCE [LARGE SCALE GENOMIC DNA]</scope>
    <source>
        <strain evidence="1 2">NL-1719</strain>
    </source>
</reference>
<accession>A0ACD3AS61</accession>
<evidence type="ECO:0000313" key="2">
    <source>
        <dbReference type="Proteomes" id="UP000308600"/>
    </source>
</evidence>
<proteinExistence type="predicted"/>
<name>A0ACD3AS61_9AGAR</name>
<keyword evidence="2" id="KW-1185">Reference proteome</keyword>
<dbReference type="Proteomes" id="UP000308600">
    <property type="component" value="Unassembled WGS sequence"/>
</dbReference>
<organism evidence="1 2">
    <name type="scientific">Pluteus cervinus</name>
    <dbReference type="NCBI Taxonomy" id="181527"/>
    <lineage>
        <taxon>Eukaryota</taxon>
        <taxon>Fungi</taxon>
        <taxon>Dikarya</taxon>
        <taxon>Basidiomycota</taxon>
        <taxon>Agaricomycotina</taxon>
        <taxon>Agaricomycetes</taxon>
        <taxon>Agaricomycetidae</taxon>
        <taxon>Agaricales</taxon>
        <taxon>Pluteineae</taxon>
        <taxon>Pluteaceae</taxon>
        <taxon>Pluteus</taxon>
    </lineage>
</organism>
<dbReference type="EMBL" id="ML208351">
    <property type="protein sequence ID" value="TFK68484.1"/>
    <property type="molecule type" value="Genomic_DNA"/>
</dbReference>
<gene>
    <name evidence="1" type="ORF">BDN72DRAFT_841780</name>
</gene>